<dbReference type="Gene3D" id="3.40.50.720">
    <property type="entry name" value="NAD(P)-binding Rossmann-like Domain"/>
    <property type="match status" value="1"/>
</dbReference>
<dbReference type="SUPFAM" id="SSF52210">
    <property type="entry name" value="Succinyl-CoA synthetase domains"/>
    <property type="match status" value="2"/>
</dbReference>
<dbReference type="Pfam" id="PF13607">
    <property type="entry name" value="Succ_CoA_lig"/>
    <property type="match status" value="1"/>
</dbReference>
<dbReference type="AlphaFoldDB" id="A0A0A0HNH0"/>
<gene>
    <name evidence="4" type="ORF">rosmuc_02410</name>
</gene>
<dbReference type="PATRIC" id="fig|1288298.3.peg.2421"/>
<evidence type="ECO:0000313" key="4">
    <source>
        <dbReference type="EMBL" id="KGM87673.1"/>
    </source>
</evidence>
<dbReference type="InterPro" id="IPR036291">
    <property type="entry name" value="NAD(P)-bd_dom_sf"/>
</dbReference>
<dbReference type="Pfam" id="PF13380">
    <property type="entry name" value="CoA_binding_2"/>
    <property type="match status" value="1"/>
</dbReference>
<dbReference type="SMART" id="SM00881">
    <property type="entry name" value="CoA_binding"/>
    <property type="match status" value="1"/>
</dbReference>
<reference evidence="4 5" key="1">
    <citation type="submission" date="2013-01" db="EMBL/GenBank/DDBJ databases">
        <authorList>
            <person name="Fiebig A."/>
            <person name="Goeker M."/>
            <person name="Klenk H.-P.P."/>
        </authorList>
    </citation>
    <scope>NUCLEOTIDE SEQUENCE [LARGE SCALE GENOMIC DNA]</scope>
    <source>
        <strain evidence="4 5">DSM 17069</strain>
    </source>
</reference>
<keyword evidence="2" id="KW-0067">ATP-binding</keyword>
<dbReference type="RefSeq" id="WP_037273590.1">
    <property type="nucleotide sequence ID" value="NZ_KN293980.1"/>
</dbReference>
<dbReference type="InterPro" id="IPR032875">
    <property type="entry name" value="Succ_CoA_lig_flav_dom"/>
</dbReference>
<dbReference type="InterPro" id="IPR013815">
    <property type="entry name" value="ATP_grasp_subdomain_1"/>
</dbReference>
<dbReference type="STRING" id="215743.ROSMUCSMR3_03096"/>
<dbReference type="eggNOG" id="COG1042">
    <property type="taxonomic scope" value="Bacteria"/>
</dbReference>
<dbReference type="Gene3D" id="3.30.1490.20">
    <property type="entry name" value="ATP-grasp fold, A domain"/>
    <property type="match status" value="1"/>
</dbReference>
<accession>A0A0A0HNH0</accession>
<protein>
    <submittedName>
        <fullName evidence="4">Acyl-CoA synthetase (NDP forming)</fullName>
    </submittedName>
</protein>
<dbReference type="InterPro" id="IPR003781">
    <property type="entry name" value="CoA-bd"/>
</dbReference>
<dbReference type="PANTHER" id="PTHR42793">
    <property type="entry name" value="COA BINDING DOMAIN CONTAINING PROTEIN"/>
    <property type="match status" value="1"/>
</dbReference>
<dbReference type="InterPro" id="IPR011761">
    <property type="entry name" value="ATP-grasp"/>
</dbReference>
<dbReference type="PROSITE" id="PS50975">
    <property type="entry name" value="ATP_GRASP"/>
    <property type="match status" value="1"/>
</dbReference>
<dbReference type="SUPFAM" id="SSF51735">
    <property type="entry name" value="NAD(P)-binding Rossmann-fold domains"/>
    <property type="match status" value="1"/>
</dbReference>
<organism evidence="4 5">
    <name type="scientific">Roseovarius mucosus DSM 17069</name>
    <dbReference type="NCBI Taxonomy" id="1288298"/>
    <lineage>
        <taxon>Bacteria</taxon>
        <taxon>Pseudomonadati</taxon>
        <taxon>Pseudomonadota</taxon>
        <taxon>Alphaproteobacteria</taxon>
        <taxon>Rhodobacterales</taxon>
        <taxon>Roseobacteraceae</taxon>
        <taxon>Roseovarius</taxon>
    </lineage>
</organism>
<dbReference type="EMBL" id="AONH01000013">
    <property type="protein sequence ID" value="KGM87673.1"/>
    <property type="molecule type" value="Genomic_DNA"/>
</dbReference>
<dbReference type="GO" id="GO:0006099">
    <property type="term" value="P:tricarboxylic acid cycle"/>
    <property type="evidence" value="ECO:0007669"/>
    <property type="project" value="UniProtKB-KW"/>
</dbReference>
<dbReference type="GO" id="GO:0046872">
    <property type="term" value="F:metal ion binding"/>
    <property type="evidence" value="ECO:0007669"/>
    <property type="project" value="InterPro"/>
</dbReference>
<dbReference type="GO" id="GO:0005524">
    <property type="term" value="F:ATP binding"/>
    <property type="evidence" value="ECO:0007669"/>
    <property type="project" value="UniProtKB-UniRule"/>
</dbReference>
<name>A0A0A0HNH0_9RHOB</name>
<evidence type="ECO:0000256" key="2">
    <source>
        <dbReference type="PROSITE-ProRule" id="PRU00409"/>
    </source>
</evidence>
<sequence length="682" mass="70135">MTQDLSRLLRPASIAVIGGGTWCANLIAQCAAMGFAGPVWPVHPSKPDIGGARAYPTLASLPGVPDAVFVGVNRDATIATVAELRAMGAGGAVCFAAGFLEAEAELGDGAAMQARLLEAAGDMPIIGPNCYGFVNYLDGALLWPDQHGGRRCASGVAILTQSSNIAINLSMQARGLPIAYLMTAGNQAQLGLADLGRALLADPRVTALGLHIEGVGDLRAFEALAEAARAAGKPIVALKSGRSDQARAATQSHTASLAGSGAGAAALLARLGIAQVTSLPQMLETLKLLHFAGPLPGNAVASISCSGGEASLMADTALDHAITLPPLTPSQASALRAALGPRVALANPLDYHTFIWGDVPAMTATFAAALEGPADIGVMIADFPRPDRCDPAAWDCIFEAGAEARRRVGKPLALIATLPDCLSEAMAERAIASGLIPLLGLDDGLTAIAHAAWLGQARATPAPLLLPGPPTRPHTLTEAEAKAALAAHGLRIPQARRATSAAELSEILTAMPLPLVIKAEGLAHKTEAGGVLFLRDAGETPEALAKATAMPCQSWLIEEMVAGPVAELLIGVLRDPAHGFVLTLGAGGILTEILRDTTCLLLPVAEPEIDRALNHLRLAPLLHGYRGQPAADRAAILRAVMAVQDYVITHASCLEEVEINPLLCTASDAVAVDALITKGERP</sequence>
<dbReference type="Gene3D" id="3.30.470.20">
    <property type="entry name" value="ATP-grasp fold, B domain"/>
    <property type="match status" value="1"/>
</dbReference>
<keyword evidence="2" id="KW-0547">Nucleotide-binding</keyword>
<keyword evidence="1" id="KW-0816">Tricarboxylic acid cycle</keyword>
<dbReference type="Proteomes" id="UP000030021">
    <property type="component" value="Unassembled WGS sequence"/>
</dbReference>
<evidence type="ECO:0000256" key="1">
    <source>
        <dbReference type="ARBA" id="ARBA00022532"/>
    </source>
</evidence>
<dbReference type="PANTHER" id="PTHR42793:SF4">
    <property type="entry name" value="BLL6376 PROTEIN"/>
    <property type="match status" value="1"/>
</dbReference>
<dbReference type="HOGENOM" id="CLU_007415_3_2_5"/>
<dbReference type="Gene3D" id="3.40.50.261">
    <property type="entry name" value="Succinyl-CoA synthetase domains"/>
    <property type="match status" value="2"/>
</dbReference>
<dbReference type="FunFam" id="3.40.50.261:FF:000021">
    <property type="entry name" value="Acetyl-CoA synthetase, putative"/>
    <property type="match status" value="1"/>
</dbReference>
<dbReference type="InterPro" id="IPR016102">
    <property type="entry name" value="Succinyl-CoA_synth-like"/>
</dbReference>
<dbReference type="SUPFAM" id="SSF56059">
    <property type="entry name" value="Glutathione synthetase ATP-binding domain-like"/>
    <property type="match status" value="1"/>
</dbReference>
<proteinExistence type="predicted"/>
<evidence type="ECO:0000259" key="3">
    <source>
        <dbReference type="PROSITE" id="PS50975"/>
    </source>
</evidence>
<feature type="domain" description="ATP-grasp" evidence="3">
    <location>
        <begin position="482"/>
        <end position="563"/>
    </location>
</feature>
<dbReference type="OrthoDB" id="9807426at2"/>
<evidence type="ECO:0000313" key="5">
    <source>
        <dbReference type="Proteomes" id="UP000030021"/>
    </source>
</evidence>
<dbReference type="Pfam" id="PF13549">
    <property type="entry name" value="ATP-grasp_5"/>
    <property type="match status" value="1"/>
</dbReference>
<comment type="caution">
    <text evidence="4">The sequence shown here is derived from an EMBL/GenBank/DDBJ whole genome shotgun (WGS) entry which is preliminary data.</text>
</comment>